<comment type="similarity">
    <text evidence="18">Belongs to the NnrE/AIBP family.</text>
</comment>
<feature type="binding site" evidence="18">
    <location>
        <begin position="120"/>
        <end position="126"/>
    </location>
    <ligand>
        <name>(6S)-NADPHX</name>
        <dbReference type="ChEBI" id="CHEBI:64076"/>
    </ligand>
</feature>
<feature type="binding site" evidence="17">
    <location>
        <begin position="395"/>
        <end position="399"/>
    </location>
    <ligand>
        <name>AMP</name>
        <dbReference type="ChEBI" id="CHEBI:456215"/>
    </ligand>
</feature>
<feature type="binding site" evidence="18">
    <location>
        <position position="152"/>
    </location>
    <ligand>
        <name>K(+)</name>
        <dbReference type="ChEBI" id="CHEBI:29103"/>
    </ligand>
</feature>
<comment type="caution">
    <text evidence="17">Lacks conserved residue(s) required for the propagation of feature annotation.</text>
</comment>
<comment type="similarity">
    <text evidence="17">Belongs to the NnrD/CARKD family.</text>
</comment>
<dbReference type="Gene3D" id="3.40.50.10260">
    <property type="entry name" value="YjeF N-terminal domain"/>
    <property type="match status" value="1"/>
</dbReference>
<dbReference type="NCBIfam" id="TIGR00197">
    <property type="entry name" value="yjeF_nterm"/>
    <property type="match status" value="1"/>
</dbReference>
<keyword evidence="13" id="KW-0511">Multifunctional enzyme</keyword>
<feature type="binding site" evidence="18">
    <location>
        <begin position="58"/>
        <end position="62"/>
    </location>
    <ligand>
        <name>(6S)-NADPHX</name>
        <dbReference type="ChEBI" id="CHEBI:64076"/>
    </ligand>
</feature>
<keyword evidence="11 18" id="KW-0413">Isomerase</keyword>
<name>A0A2D2AYR9_9CAUL</name>
<dbReference type="InterPro" id="IPR000631">
    <property type="entry name" value="CARKD"/>
</dbReference>
<evidence type="ECO:0000259" key="20">
    <source>
        <dbReference type="PROSITE" id="PS51383"/>
    </source>
</evidence>
<dbReference type="GO" id="GO:0052855">
    <property type="term" value="F:ADP-dependent NAD(P)H-hydrate dehydratase activity"/>
    <property type="evidence" value="ECO:0007669"/>
    <property type="project" value="UniProtKB-UniRule"/>
</dbReference>
<dbReference type="EC" id="4.2.1.136" evidence="19"/>
<dbReference type="PIRSF" id="PIRSF017184">
    <property type="entry name" value="Nnr"/>
    <property type="match status" value="1"/>
</dbReference>
<keyword evidence="10 17" id="KW-0520">NAD</keyword>
<proteinExistence type="inferred from homology"/>
<protein>
    <recommendedName>
        <fullName evidence="19">Bifunctional NAD(P)H-hydrate repair enzyme</fullName>
    </recommendedName>
    <alternativeName>
        <fullName evidence="19">Nicotinamide nucleotide repair protein</fullName>
    </alternativeName>
    <domain>
        <recommendedName>
            <fullName evidence="19">ADP-dependent (S)-NAD(P)H-hydrate dehydratase</fullName>
            <ecNumber evidence="19">4.2.1.136</ecNumber>
        </recommendedName>
        <alternativeName>
            <fullName evidence="19">ADP-dependent NAD(P)HX dehydratase</fullName>
        </alternativeName>
    </domain>
    <domain>
        <recommendedName>
            <fullName evidence="19">NAD(P)H-hydrate epimerase</fullName>
            <ecNumber evidence="19">5.1.99.6</ecNumber>
        </recommendedName>
    </domain>
</protein>
<evidence type="ECO:0000256" key="18">
    <source>
        <dbReference type="HAMAP-Rule" id="MF_01966"/>
    </source>
</evidence>
<keyword evidence="6 17" id="KW-0547">Nucleotide-binding</keyword>
<dbReference type="HAMAP" id="MF_01965">
    <property type="entry name" value="NADHX_dehydratase"/>
    <property type="match status" value="1"/>
</dbReference>
<feature type="binding site" evidence="17">
    <location>
        <position position="424"/>
    </location>
    <ligand>
        <name>AMP</name>
        <dbReference type="ChEBI" id="CHEBI:456215"/>
    </ligand>
</feature>
<evidence type="ECO:0000256" key="7">
    <source>
        <dbReference type="ARBA" id="ARBA00022840"/>
    </source>
</evidence>
<dbReference type="GO" id="GO:0052856">
    <property type="term" value="F:NAD(P)HX epimerase activity"/>
    <property type="evidence" value="ECO:0007669"/>
    <property type="project" value="UniProtKB-UniRule"/>
</dbReference>
<dbReference type="GO" id="GO:0046872">
    <property type="term" value="F:metal ion binding"/>
    <property type="evidence" value="ECO:0007669"/>
    <property type="project" value="UniProtKB-UniRule"/>
</dbReference>
<keyword evidence="5 18" id="KW-0479">Metal-binding</keyword>
<evidence type="ECO:0000256" key="11">
    <source>
        <dbReference type="ARBA" id="ARBA00023235"/>
    </source>
</evidence>
<comment type="cofactor">
    <cofactor evidence="18 19">
        <name>K(+)</name>
        <dbReference type="ChEBI" id="CHEBI:29103"/>
    </cofactor>
    <text evidence="18 19">Binds 1 potassium ion per subunit.</text>
</comment>
<dbReference type="EC" id="5.1.99.6" evidence="19"/>
<dbReference type="GO" id="GO:0046496">
    <property type="term" value="P:nicotinamide nucleotide metabolic process"/>
    <property type="evidence" value="ECO:0007669"/>
    <property type="project" value="UniProtKB-UniRule"/>
</dbReference>
<dbReference type="SUPFAM" id="SSF64153">
    <property type="entry name" value="YjeF N-terminal domain-like"/>
    <property type="match status" value="1"/>
</dbReference>
<feature type="binding site" evidence="17">
    <location>
        <position position="359"/>
    </location>
    <ligand>
        <name>(6S)-NADPHX</name>
        <dbReference type="ChEBI" id="CHEBI:64076"/>
    </ligand>
</feature>
<dbReference type="InterPro" id="IPR030677">
    <property type="entry name" value="Nnr"/>
</dbReference>
<evidence type="ECO:0000256" key="9">
    <source>
        <dbReference type="ARBA" id="ARBA00022958"/>
    </source>
</evidence>
<feature type="domain" description="YjeF N-terminal" evidence="21">
    <location>
        <begin position="12"/>
        <end position="207"/>
    </location>
</feature>
<comment type="catalytic activity">
    <reaction evidence="1 18 19">
        <text>(6R)-NADHX = (6S)-NADHX</text>
        <dbReference type="Rhea" id="RHEA:32215"/>
        <dbReference type="ChEBI" id="CHEBI:64074"/>
        <dbReference type="ChEBI" id="CHEBI:64075"/>
        <dbReference type="EC" id="5.1.99.6"/>
    </reaction>
</comment>
<evidence type="ECO:0000256" key="6">
    <source>
        <dbReference type="ARBA" id="ARBA00022741"/>
    </source>
</evidence>
<comment type="catalytic activity">
    <reaction evidence="2 18 19">
        <text>(6R)-NADPHX = (6S)-NADPHX</text>
        <dbReference type="Rhea" id="RHEA:32227"/>
        <dbReference type="ChEBI" id="CHEBI:64076"/>
        <dbReference type="ChEBI" id="CHEBI:64077"/>
        <dbReference type="EC" id="5.1.99.6"/>
    </reaction>
</comment>
<dbReference type="CDD" id="cd01171">
    <property type="entry name" value="YXKO-related"/>
    <property type="match status" value="1"/>
</dbReference>
<dbReference type="KEGG" id="cmb:CSW64_12315"/>
<reference evidence="22 23" key="1">
    <citation type="submission" date="2017-10" db="EMBL/GenBank/DDBJ databases">
        <title>Genome sequence of Caulobacter mirabilis FWC38.</title>
        <authorList>
            <person name="Fiebig A."/>
            <person name="Crosson S."/>
        </authorList>
    </citation>
    <scope>NUCLEOTIDE SEQUENCE [LARGE SCALE GENOMIC DNA]</scope>
    <source>
        <strain evidence="22 23">FWC 38</strain>
    </source>
</reference>
<dbReference type="Pfam" id="PF01256">
    <property type="entry name" value="Carb_kinase"/>
    <property type="match status" value="1"/>
</dbReference>
<evidence type="ECO:0000256" key="16">
    <source>
        <dbReference type="ARBA" id="ARBA00049209"/>
    </source>
</evidence>
<evidence type="ECO:0000256" key="4">
    <source>
        <dbReference type="ARBA" id="ARBA00009524"/>
    </source>
</evidence>
<comment type="function">
    <text evidence="14 19">Bifunctional enzyme that catalyzes the epimerization of the S- and R-forms of NAD(P)HX and the dehydration of the S-form of NAD(P)HX at the expense of ADP, which is converted to AMP. This allows the repair of both epimers of NAD(P)HX, a damaged form of NAD(P)H that is a result of enzymatic or heat-dependent hydration.</text>
</comment>
<comment type="similarity">
    <text evidence="4 19">In the C-terminal section; belongs to the NnrD/CARKD family.</text>
</comment>
<evidence type="ECO:0000313" key="22">
    <source>
        <dbReference type="EMBL" id="ATQ43143.1"/>
    </source>
</evidence>
<feature type="domain" description="YjeF C-terminal" evidence="20">
    <location>
        <begin position="212"/>
        <end position="479"/>
    </location>
</feature>
<dbReference type="SUPFAM" id="SSF53613">
    <property type="entry name" value="Ribokinase-like"/>
    <property type="match status" value="1"/>
</dbReference>
<organism evidence="22 23">
    <name type="scientific">Caulobacter mirabilis</name>
    <dbReference type="NCBI Taxonomy" id="69666"/>
    <lineage>
        <taxon>Bacteria</taxon>
        <taxon>Pseudomonadati</taxon>
        <taxon>Pseudomonadota</taxon>
        <taxon>Alphaproteobacteria</taxon>
        <taxon>Caulobacterales</taxon>
        <taxon>Caulobacteraceae</taxon>
        <taxon>Caulobacter</taxon>
    </lineage>
</organism>
<dbReference type="InterPro" id="IPR004443">
    <property type="entry name" value="YjeF_N_dom"/>
</dbReference>
<evidence type="ECO:0000256" key="19">
    <source>
        <dbReference type="PIRNR" id="PIRNR017184"/>
    </source>
</evidence>
<keyword evidence="12 17" id="KW-0456">Lyase</keyword>
<evidence type="ECO:0000313" key="23">
    <source>
        <dbReference type="Proteomes" id="UP000228945"/>
    </source>
</evidence>
<dbReference type="PANTHER" id="PTHR12592">
    <property type="entry name" value="ATP-DEPENDENT (S)-NAD(P)H-HYDRATE DEHYDRATASE FAMILY MEMBER"/>
    <property type="match status" value="1"/>
</dbReference>
<dbReference type="EMBL" id="CP024201">
    <property type="protein sequence ID" value="ATQ43143.1"/>
    <property type="molecule type" value="Genomic_DNA"/>
</dbReference>
<dbReference type="GO" id="GO:0005524">
    <property type="term" value="F:ATP binding"/>
    <property type="evidence" value="ECO:0007669"/>
    <property type="project" value="UniProtKB-UniRule"/>
</dbReference>
<dbReference type="AlphaFoldDB" id="A0A2D2AYR9"/>
<feature type="binding site" evidence="17">
    <location>
        <position position="425"/>
    </location>
    <ligand>
        <name>(6S)-NADPHX</name>
        <dbReference type="ChEBI" id="CHEBI:64076"/>
    </ligand>
</feature>
<keyword evidence="23" id="KW-1185">Reference proteome</keyword>
<feature type="binding site" evidence="17">
    <location>
        <position position="247"/>
    </location>
    <ligand>
        <name>(6S)-NADPHX</name>
        <dbReference type="ChEBI" id="CHEBI:64076"/>
    </ligand>
</feature>
<feature type="binding site" evidence="18">
    <location>
        <position position="149"/>
    </location>
    <ligand>
        <name>(6S)-NADPHX</name>
        <dbReference type="ChEBI" id="CHEBI:64076"/>
    </ligand>
</feature>
<dbReference type="InterPro" id="IPR017953">
    <property type="entry name" value="Carbohydrate_kinase_pred_CS"/>
</dbReference>
<keyword evidence="9 18" id="KW-0630">Potassium</keyword>
<keyword evidence="8 17" id="KW-0521">NADP</keyword>
<evidence type="ECO:0000256" key="2">
    <source>
        <dbReference type="ARBA" id="ARBA00000909"/>
    </source>
</evidence>
<dbReference type="NCBIfam" id="TIGR00196">
    <property type="entry name" value="yjeF_cterm"/>
    <property type="match status" value="1"/>
</dbReference>
<dbReference type="OrthoDB" id="9806925at2"/>
<evidence type="ECO:0000256" key="17">
    <source>
        <dbReference type="HAMAP-Rule" id="MF_01965"/>
    </source>
</evidence>
<dbReference type="RefSeq" id="WP_099622394.1">
    <property type="nucleotide sequence ID" value="NZ_CP024201.1"/>
</dbReference>
<evidence type="ECO:0000256" key="1">
    <source>
        <dbReference type="ARBA" id="ARBA00000013"/>
    </source>
</evidence>
<comment type="catalytic activity">
    <reaction evidence="16 17 19">
        <text>(6S)-NADPHX + ADP = AMP + phosphate + NADPH + H(+)</text>
        <dbReference type="Rhea" id="RHEA:32235"/>
        <dbReference type="ChEBI" id="CHEBI:15378"/>
        <dbReference type="ChEBI" id="CHEBI:43474"/>
        <dbReference type="ChEBI" id="CHEBI:57783"/>
        <dbReference type="ChEBI" id="CHEBI:64076"/>
        <dbReference type="ChEBI" id="CHEBI:456215"/>
        <dbReference type="ChEBI" id="CHEBI:456216"/>
        <dbReference type="EC" id="4.2.1.136"/>
    </reaction>
</comment>
<comment type="catalytic activity">
    <reaction evidence="15 17 19">
        <text>(6S)-NADHX + ADP = AMP + phosphate + NADH + H(+)</text>
        <dbReference type="Rhea" id="RHEA:32223"/>
        <dbReference type="ChEBI" id="CHEBI:15378"/>
        <dbReference type="ChEBI" id="CHEBI:43474"/>
        <dbReference type="ChEBI" id="CHEBI:57945"/>
        <dbReference type="ChEBI" id="CHEBI:64074"/>
        <dbReference type="ChEBI" id="CHEBI:456215"/>
        <dbReference type="ChEBI" id="CHEBI:456216"/>
        <dbReference type="EC" id="4.2.1.136"/>
    </reaction>
</comment>
<dbReference type="InterPro" id="IPR029056">
    <property type="entry name" value="Ribokinase-like"/>
</dbReference>
<comment type="similarity">
    <text evidence="3 19">In the N-terminal section; belongs to the NnrE/AIBP family.</text>
</comment>
<dbReference type="Gene3D" id="3.40.1190.20">
    <property type="match status" value="1"/>
</dbReference>
<dbReference type="Pfam" id="PF03853">
    <property type="entry name" value="YjeF_N"/>
    <property type="match status" value="1"/>
</dbReference>
<dbReference type="Proteomes" id="UP000228945">
    <property type="component" value="Chromosome"/>
</dbReference>
<evidence type="ECO:0000256" key="10">
    <source>
        <dbReference type="ARBA" id="ARBA00023027"/>
    </source>
</evidence>
<dbReference type="PANTHER" id="PTHR12592:SF0">
    <property type="entry name" value="ATP-DEPENDENT (S)-NAD(P)H-HYDRATE DEHYDRATASE"/>
    <property type="match status" value="1"/>
</dbReference>
<dbReference type="GO" id="GO:0110051">
    <property type="term" value="P:metabolite repair"/>
    <property type="evidence" value="ECO:0007669"/>
    <property type="project" value="TreeGrafter"/>
</dbReference>
<dbReference type="PROSITE" id="PS01050">
    <property type="entry name" value="YJEF_C_2"/>
    <property type="match status" value="1"/>
</dbReference>
<keyword evidence="7 17" id="KW-0067">ATP-binding</keyword>
<accession>A0A2D2AYR9</accession>
<sequence length="484" mass="50019">MTAPAILTVEQMTAADRAAIAAGTPGLVLMERAGTAVAEAIRARFKPCRVAVLCGPGNNGGDGYVAARLLKRRGWTVWVETVGAPATADARAMAAKWRGETFEAGEAGRNADLIVDALFGAGLTRPLEGEAVRLARLSRSMRGRVVAIDIPSGVDGDSGKVRGDAAFRADLTVTFHRRKIGHVLEPGRAACGEVLVADIGLADAAQPLRENGPALWSERFPWPTGASHKHVRGRLAVVSGQQTQTGAARLAARAGLRIGAGVVTVLSPPSAVAVNAAHLEAIMLRAFDNEAQLVEGADNADAVVIGPAAGVTPETRGNLFALAHTGAAMVVDADALTVFRDRPGELFATLDRDDVLTPHPGEFERLFPGLLDGAPHRLAAAREAAVKAGAIVILKGADTVIASPDGRAAVNVEDAPWLATAGSGDVLAGFVAGLIAQGMESFEAACAGAWIHAECARRHGPGLIAEDLPQLSSAVLRDLYAARA</sequence>
<evidence type="ECO:0000256" key="5">
    <source>
        <dbReference type="ARBA" id="ARBA00022723"/>
    </source>
</evidence>
<feature type="binding site" evidence="18">
    <location>
        <position position="59"/>
    </location>
    <ligand>
        <name>K(+)</name>
        <dbReference type="ChEBI" id="CHEBI:29103"/>
    </ligand>
</feature>
<dbReference type="PROSITE" id="PS51385">
    <property type="entry name" value="YJEF_N"/>
    <property type="match status" value="1"/>
</dbReference>
<gene>
    <name evidence="18" type="primary">nnrE</name>
    <name evidence="17" type="synonym">nnrD</name>
    <name evidence="22" type="ORF">CSW64_12315</name>
</gene>
<comment type="subunit">
    <text evidence="17">Homotetramer.</text>
</comment>
<evidence type="ECO:0000256" key="12">
    <source>
        <dbReference type="ARBA" id="ARBA00023239"/>
    </source>
</evidence>
<feature type="binding site" evidence="18">
    <location>
        <position position="116"/>
    </location>
    <ligand>
        <name>K(+)</name>
        <dbReference type="ChEBI" id="CHEBI:29103"/>
    </ligand>
</feature>
<evidence type="ECO:0000256" key="13">
    <source>
        <dbReference type="ARBA" id="ARBA00023268"/>
    </source>
</evidence>
<evidence type="ECO:0000256" key="8">
    <source>
        <dbReference type="ARBA" id="ARBA00022857"/>
    </source>
</evidence>
<comment type="function">
    <text evidence="18">Catalyzes the epimerization of the S- and R-forms of NAD(P)HX, a damaged form of NAD(P)H that is a result of enzymatic or heat-dependent hydration. This is a prerequisite for the S-specific NAD(P)H-hydrate dehydratase to allow the repair of both epimers of NAD(P)HX.</text>
</comment>
<comment type="cofactor">
    <cofactor evidence="17">
        <name>Mg(2+)</name>
        <dbReference type="ChEBI" id="CHEBI:18420"/>
    </cofactor>
</comment>
<dbReference type="PROSITE" id="PS51383">
    <property type="entry name" value="YJEF_C_3"/>
    <property type="match status" value="1"/>
</dbReference>
<dbReference type="InterPro" id="IPR036652">
    <property type="entry name" value="YjeF_N_dom_sf"/>
</dbReference>
<dbReference type="HAMAP" id="MF_01966">
    <property type="entry name" value="NADHX_epimerase"/>
    <property type="match status" value="1"/>
</dbReference>
<evidence type="ECO:0000256" key="3">
    <source>
        <dbReference type="ARBA" id="ARBA00006001"/>
    </source>
</evidence>
<evidence type="ECO:0000259" key="21">
    <source>
        <dbReference type="PROSITE" id="PS51385"/>
    </source>
</evidence>
<evidence type="ECO:0000256" key="15">
    <source>
        <dbReference type="ARBA" id="ARBA00048238"/>
    </source>
</evidence>
<evidence type="ECO:0000256" key="14">
    <source>
        <dbReference type="ARBA" id="ARBA00025153"/>
    </source>
</evidence>
<comment type="function">
    <text evidence="17">Catalyzes the dehydration of the S-form of NAD(P)HX at the expense of ADP, which is converted to AMP. Together with NAD(P)HX epimerase, which catalyzes the epimerization of the S- and R-forms, the enzyme allows the repair of both epimers of NAD(P)HX, a damaged form of NAD(P)H that is a result of enzymatic or heat-dependent hydration.</text>
</comment>